<dbReference type="GO" id="GO:0008477">
    <property type="term" value="F:purine nucleosidase activity"/>
    <property type="evidence" value="ECO:0007669"/>
    <property type="project" value="TreeGrafter"/>
</dbReference>
<keyword evidence="5" id="KW-1185">Reference proteome</keyword>
<evidence type="ECO:0000256" key="2">
    <source>
        <dbReference type="ARBA" id="ARBA00023295"/>
    </source>
</evidence>
<dbReference type="EMBL" id="JAJTTC010000008">
    <property type="protein sequence ID" value="MCF0064758.1"/>
    <property type="molecule type" value="Genomic_DNA"/>
</dbReference>
<dbReference type="Proteomes" id="UP001139000">
    <property type="component" value="Unassembled WGS sequence"/>
</dbReference>
<organism evidence="4 5">
    <name type="scientific">Dyadobacter chenwenxiniae</name>
    <dbReference type="NCBI Taxonomy" id="2906456"/>
    <lineage>
        <taxon>Bacteria</taxon>
        <taxon>Pseudomonadati</taxon>
        <taxon>Bacteroidota</taxon>
        <taxon>Cytophagia</taxon>
        <taxon>Cytophagales</taxon>
        <taxon>Spirosomataceae</taxon>
        <taxon>Dyadobacter</taxon>
    </lineage>
</organism>
<dbReference type="PANTHER" id="PTHR12304:SF4">
    <property type="entry name" value="URIDINE NUCLEOSIDASE"/>
    <property type="match status" value="1"/>
</dbReference>
<keyword evidence="2" id="KW-0326">Glycosidase</keyword>
<feature type="domain" description="Inosine/uridine-preferring nucleoside hydrolase" evidence="3">
    <location>
        <begin position="44"/>
        <end position="287"/>
    </location>
</feature>
<dbReference type="InterPro" id="IPR036452">
    <property type="entry name" value="Ribo_hydro-like"/>
</dbReference>
<dbReference type="PANTHER" id="PTHR12304">
    <property type="entry name" value="INOSINE-URIDINE PREFERRING NUCLEOSIDE HYDROLASE"/>
    <property type="match status" value="1"/>
</dbReference>
<keyword evidence="1 4" id="KW-0378">Hydrolase</keyword>
<evidence type="ECO:0000256" key="1">
    <source>
        <dbReference type="ARBA" id="ARBA00022801"/>
    </source>
</evidence>
<dbReference type="Gene3D" id="3.90.245.10">
    <property type="entry name" value="Ribonucleoside hydrolase-like"/>
    <property type="match status" value="1"/>
</dbReference>
<evidence type="ECO:0000313" key="5">
    <source>
        <dbReference type="Proteomes" id="UP001139000"/>
    </source>
</evidence>
<accession>A0A9X1PSB9</accession>
<comment type="caution">
    <text evidence="4">The sequence shown here is derived from an EMBL/GenBank/DDBJ whole genome shotgun (WGS) entry which is preliminary data.</text>
</comment>
<proteinExistence type="predicted"/>
<dbReference type="SUPFAM" id="SSF53590">
    <property type="entry name" value="Nucleoside hydrolase"/>
    <property type="match status" value="1"/>
</dbReference>
<dbReference type="GO" id="GO:0006152">
    <property type="term" value="P:purine nucleoside catabolic process"/>
    <property type="evidence" value="ECO:0007669"/>
    <property type="project" value="TreeGrafter"/>
</dbReference>
<dbReference type="GO" id="GO:0005829">
    <property type="term" value="C:cytosol"/>
    <property type="evidence" value="ECO:0007669"/>
    <property type="project" value="TreeGrafter"/>
</dbReference>
<dbReference type="AlphaFoldDB" id="A0A9X1PSB9"/>
<sequence length="346" mass="38267">MSKPVTLPLTGILIFCIFFNVTVPLWAQQNHLFKNNLVQPRMRVIIDNDFSGDPDGLFQLAHQLLSPSVEVRGIIGSHLKPGDGFDNSKTQADNAASKARELLEIMKMMGKVPVIAGSNVGMVNDSTPVKSKAVDFIINEALRTDTKLPLYIVCGAGLTEIASALLTQPAIASKLTLIWIGGPEHPGMAVPPPNFTPLEYNLGIDIYAAKAVFNRSSITLWQIPRNAYRQALLPYSELLSKVRPKGQLGEYLTEMLEGLMGRIVKYVNIGETYILGDSPLVLLTALQSSFEADPSSSRYALVNAPMITDQGLYQYNPMGRNIRVYDTLDIQMMFNDFFAKIELFNR</sequence>
<evidence type="ECO:0000313" key="4">
    <source>
        <dbReference type="EMBL" id="MCF0064758.1"/>
    </source>
</evidence>
<name>A0A9X1PSB9_9BACT</name>
<evidence type="ECO:0000259" key="3">
    <source>
        <dbReference type="Pfam" id="PF01156"/>
    </source>
</evidence>
<protein>
    <submittedName>
        <fullName evidence="4">Nucleoside hydrolase</fullName>
    </submittedName>
</protein>
<gene>
    <name evidence="4" type="ORF">LXM26_24820</name>
</gene>
<dbReference type="Pfam" id="PF01156">
    <property type="entry name" value="IU_nuc_hydro"/>
    <property type="match status" value="1"/>
</dbReference>
<reference evidence="4" key="1">
    <citation type="submission" date="2021-12" db="EMBL/GenBank/DDBJ databases">
        <title>Novel species in genus Dyadobacter.</title>
        <authorList>
            <person name="Ma C."/>
        </authorList>
    </citation>
    <scope>NUCLEOTIDE SEQUENCE</scope>
    <source>
        <strain evidence="4">LJ419</strain>
    </source>
</reference>
<dbReference type="InterPro" id="IPR023186">
    <property type="entry name" value="IUNH"/>
</dbReference>
<dbReference type="RefSeq" id="WP_234657726.1">
    <property type="nucleotide sequence ID" value="NZ_CP094997.1"/>
</dbReference>
<dbReference type="InterPro" id="IPR001910">
    <property type="entry name" value="Inosine/uridine_hydrolase_dom"/>
</dbReference>